<feature type="coiled-coil region" evidence="1">
    <location>
        <begin position="34"/>
        <end position="124"/>
    </location>
</feature>
<organism evidence="3 4">
    <name type="scientific">Candidatus Uhrbacteria bacterium RIFOXYB2_FULL_45_11</name>
    <dbReference type="NCBI Taxonomy" id="1802421"/>
    <lineage>
        <taxon>Bacteria</taxon>
        <taxon>Candidatus Uhriibacteriota</taxon>
    </lineage>
</organism>
<name>A0A1F7W5X2_9BACT</name>
<comment type="caution">
    <text evidence="3">The sequence shown here is derived from an EMBL/GenBank/DDBJ whole genome shotgun (WGS) entry which is preliminary data.</text>
</comment>
<protein>
    <recommendedName>
        <fullName evidence="2">M23ase beta-sheet core domain-containing protein</fullName>
    </recommendedName>
</protein>
<dbReference type="GO" id="GO:0004222">
    <property type="term" value="F:metalloendopeptidase activity"/>
    <property type="evidence" value="ECO:0007669"/>
    <property type="project" value="TreeGrafter"/>
</dbReference>
<dbReference type="AlphaFoldDB" id="A0A1F7W5X2"/>
<evidence type="ECO:0000313" key="3">
    <source>
        <dbReference type="EMBL" id="OGL98016.1"/>
    </source>
</evidence>
<dbReference type="Proteomes" id="UP000177331">
    <property type="component" value="Unassembled WGS sequence"/>
</dbReference>
<dbReference type="CDD" id="cd12797">
    <property type="entry name" value="M23_peptidase"/>
    <property type="match status" value="1"/>
</dbReference>
<proteinExistence type="predicted"/>
<dbReference type="InterPro" id="IPR011055">
    <property type="entry name" value="Dup_hybrid_motif"/>
</dbReference>
<dbReference type="Gene3D" id="6.10.250.3150">
    <property type="match status" value="1"/>
</dbReference>
<evidence type="ECO:0000313" key="4">
    <source>
        <dbReference type="Proteomes" id="UP000177331"/>
    </source>
</evidence>
<accession>A0A1F7W5X2</accession>
<keyword evidence="1" id="KW-0175">Coiled coil</keyword>
<dbReference type="InterPro" id="IPR016047">
    <property type="entry name" value="M23ase_b-sheet_dom"/>
</dbReference>
<dbReference type="STRING" id="1802421.A2318_02050"/>
<dbReference type="PANTHER" id="PTHR21666:SF270">
    <property type="entry name" value="MUREIN HYDROLASE ACTIVATOR ENVC"/>
    <property type="match status" value="1"/>
</dbReference>
<gene>
    <name evidence="3" type="ORF">A2318_02050</name>
</gene>
<evidence type="ECO:0000256" key="1">
    <source>
        <dbReference type="SAM" id="Coils"/>
    </source>
</evidence>
<sequence>MSHFRVKILVPALGILILLFCADIPRLYADELPSENVEQTILEKKNNITQLNQQIEAFQKKISDAQSQKITLESELDLLQNRAAKTQLQISETSAQIDLINTEIITTQNKILEMQQKLEREKELIVTVIQKIQAQDNALNIQLFYGSERFSTLLDTVQKLEQISSDLAQAVTEAKALKSSLEQAKSEQESKKTKLNEYEEELQDHKSQLEEELEAKGVILATTQQSEKRFQALVQELKQEQTYVQNQIHELQTKLEQRILPADEIGGGLLAWPINASRGLSASFHDPTYPFRNFFEHSGIDLPAAKGTPVRAAASGFVAWTRRGAQYGNYVMVIHSDGIATLYAHLSRIDVVSDQFIPRGGQIGLVGSTGLSTGPHLHFEVRKEGIPTDPMLYLE</sequence>
<dbReference type="PANTHER" id="PTHR21666">
    <property type="entry name" value="PEPTIDASE-RELATED"/>
    <property type="match status" value="1"/>
</dbReference>
<dbReference type="EMBL" id="MGFD01000032">
    <property type="protein sequence ID" value="OGL98016.1"/>
    <property type="molecule type" value="Genomic_DNA"/>
</dbReference>
<feature type="coiled-coil region" evidence="1">
    <location>
        <begin position="167"/>
        <end position="254"/>
    </location>
</feature>
<feature type="domain" description="M23ase beta-sheet core" evidence="2">
    <location>
        <begin position="296"/>
        <end position="390"/>
    </location>
</feature>
<dbReference type="InterPro" id="IPR050570">
    <property type="entry name" value="Cell_wall_metabolism_enzyme"/>
</dbReference>
<evidence type="ECO:0000259" key="2">
    <source>
        <dbReference type="Pfam" id="PF01551"/>
    </source>
</evidence>
<dbReference type="Pfam" id="PF01551">
    <property type="entry name" value="Peptidase_M23"/>
    <property type="match status" value="1"/>
</dbReference>
<reference evidence="3 4" key="1">
    <citation type="journal article" date="2016" name="Nat. Commun.">
        <title>Thousands of microbial genomes shed light on interconnected biogeochemical processes in an aquifer system.</title>
        <authorList>
            <person name="Anantharaman K."/>
            <person name="Brown C.T."/>
            <person name="Hug L.A."/>
            <person name="Sharon I."/>
            <person name="Castelle C.J."/>
            <person name="Probst A.J."/>
            <person name="Thomas B.C."/>
            <person name="Singh A."/>
            <person name="Wilkins M.J."/>
            <person name="Karaoz U."/>
            <person name="Brodie E.L."/>
            <person name="Williams K.H."/>
            <person name="Hubbard S.S."/>
            <person name="Banfield J.F."/>
        </authorList>
    </citation>
    <scope>NUCLEOTIDE SEQUENCE [LARGE SCALE GENOMIC DNA]</scope>
</reference>
<dbReference type="SUPFAM" id="SSF51261">
    <property type="entry name" value="Duplicated hybrid motif"/>
    <property type="match status" value="1"/>
</dbReference>
<dbReference type="Gene3D" id="2.70.70.10">
    <property type="entry name" value="Glucose Permease (Domain IIA)"/>
    <property type="match status" value="1"/>
</dbReference>